<reference evidence="1" key="1">
    <citation type="submission" date="2023-03" db="EMBL/GenBank/DDBJ databases">
        <authorList>
            <person name="Shen W."/>
            <person name="Cai J."/>
        </authorList>
    </citation>
    <scope>NUCLEOTIDE SEQUENCE</scope>
    <source>
        <strain evidence="1">P96-3</strain>
    </source>
</reference>
<dbReference type="AlphaFoldDB" id="A0AAW8U3I9"/>
<evidence type="ECO:0000313" key="2">
    <source>
        <dbReference type="Proteomes" id="UP001268577"/>
    </source>
</evidence>
<gene>
    <name evidence="1" type="ORF">P7H70_01480</name>
</gene>
<sequence>MYQTDIFIEKLNQCRIIGKKDYVIKVGYETEKDSKIPLNNKKVLMLDIATKTMGAEKYPDNHQYFVLIGEEEKYLMKKAWGKLKLIPIDELPKIDKKISKLIEKIMNYI</sequence>
<accession>A0AAW8U3I9</accession>
<comment type="caution">
    <text evidence="1">The sequence shown here is derived from an EMBL/GenBank/DDBJ whole genome shotgun (WGS) entry which is preliminary data.</text>
</comment>
<dbReference type="RefSeq" id="WP_311876553.1">
    <property type="nucleotide sequence ID" value="NZ_JARQBZ010000002.1"/>
</dbReference>
<organism evidence="1 2">
    <name type="scientific">Vagococcus carniphilus</name>
    <dbReference type="NCBI Taxonomy" id="218144"/>
    <lineage>
        <taxon>Bacteria</taxon>
        <taxon>Bacillati</taxon>
        <taxon>Bacillota</taxon>
        <taxon>Bacilli</taxon>
        <taxon>Lactobacillales</taxon>
        <taxon>Enterococcaceae</taxon>
        <taxon>Vagococcus</taxon>
    </lineage>
</organism>
<evidence type="ECO:0000313" key="1">
    <source>
        <dbReference type="EMBL" id="MDT2832710.1"/>
    </source>
</evidence>
<proteinExistence type="predicted"/>
<name>A0AAW8U3I9_9ENTE</name>
<dbReference type="Proteomes" id="UP001268577">
    <property type="component" value="Unassembled WGS sequence"/>
</dbReference>
<protein>
    <submittedName>
        <fullName evidence="1">Uncharacterized protein</fullName>
    </submittedName>
</protein>
<dbReference type="EMBL" id="JARQBZ010000002">
    <property type="protein sequence ID" value="MDT2832710.1"/>
    <property type="molecule type" value="Genomic_DNA"/>
</dbReference>